<name>W4LIM1_ENTF1</name>
<sequence>MVYEPTCDPPSMATSQETAAERVQAHLERDAFLAQLANALTILNGWTYLMQISSCRPRQQHYLGAMQYTVQHITELMQHYK</sequence>
<evidence type="ECO:0000313" key="1">
    <source>
        <dbReference type="EMBL" id="ETW97565.1"/>
    </source>
</evidence>
<dbReference type="HOGENOM" id="CLU_2567458_0_0_7"/>
<dbReference type="Proteomes" id="UP000019141">
    <property type="component" value="Unassembled WGS sequence"/>
</dbReference>
<reference evidence="1 2" key="1">
    <citation type="journal article" date="2014" name="Nature">
        <title>An environmental bacterial taxon with a large and distinct metabolic repertoire.</title>
        <authorList>
            <person name="Wilson M.C."/>
            <person name="Mori T."/>
            <person name="Ruckert C."/>
            <person name="Uria A.R."/>
            <person name="Helf M.J."/>
            <person name="Takada K."/>
            <person name="Gernert C."/>
            <person name="Steffens U.A."/>
            <person name="Heycke N."/>
            <person name="Schmitt S."/>
            <person name="Rinke C."/>
            <person name="Helfrich E.J."/>
            <person name="Brachmann A.O."/>
            <person name="Gurgui C."/>
            <person name="Wakimoto T."/>
            <person name="Kracht M."/>
            <person name="Crusemann M."/>
            <person name="Hentschel U."/>
            <person name="Abe I."/>
            <person name="Matsunaga S."/>
            <person name="Kalinowski J."/>
            <person name="Takeyama H."/>
            <person name="Piel J."/>
        </authorList>
    </citation>
    <scope>NUCLEOTIDE SEQUENCE [LARGE SCALE GENOMIC DNA]</scope>
    <source>
        <strain evidence="2">TSY1</strain>
    </source>
</reference>
<evidence type="ECO:0000313" key="2">
    <source>
        <dbReference type="Proteomes" id="UP000019141"/>
    </source>
</evidence>
<comment type="caution">
    <text evidence="1">The sequence shown here is derived from an EMBL/GenBank/DDBJ whole genome shotgun (WGS) entry which is preliminary data.</text>
</comment>
<keyword evidence="2" id="KW-1185">Reference proteome</keyword>
<dbReference type="EMBL" id="AZHW01000649">
    <property type="protein sequence ID" value="ETW97565.1"/>
    <property type="molecule type" value="Genomic_DNA"/>
</dbReference>
<gene>
    <name evidence="1" type="ORF">ETSY1_22180</name>
</gene>
<organism evidence="1 2">
    <name type="scientific">Entotheonella factor</name>
    <dbReference type="NCBI Taxonomy" id="1429438"/>
    <lineage>
        <taxon>Bacteria</taxon>
        <taxon>Pseudomonadati</taxon>
        <taxon>Nitrospinota/Tectimicrobiota group</taxon>
        <taxon>Candidatus Tectimicrobiota</taxon>
        <taxon>Candidatus Entotheonellia</taxon>
        <taxon>Candidatus Entotheonellales</taxon>
        <taxon>Candidatus Entotheonellaceae</taxon>
        <taxon>Candidatus Entotheonella</taxon>
    </lineage>
</organism>
<dbReference type="AlphaFoldDB" id="W4LIM1"/>
<protein>
    <submittedName>
        <fullName evidence="1">Uncharacterized protein</fullName>
    </submittedName>
</protein>
<accession>W4LIM1</accession>
<proteinExistence type="predicted"/>